<proteinExistence type="predicted"/>
<dbReference type="AlphaFoldDB" id="A0A6N1VHS7"/>
<dbReference type="Proteomes" id="UP000509367">
    <property type="component" value="Chromosome"/>
</dbReference>
<dbReference type="EMBL" id="CP054836">
    <property type="protein sequence ID" value="QKV18699.1"/>
    <property type="molecule type" value="Genomic_DNA"/>
</dbReference>
<keyword evidence="3" id="KW-1185">Reference proteome</keyword>
<organism evidence="2 3">
    <name type="scientific">Oricola thermophila</name>
    <dbReference type="NCBI Taxonomy" id="2742145"/>
    <lineage>
        <taxon>Bacteria</taxon>
        <taxon>Pseudomonadati</taxon>
        <taxon>Pseudomonadota</taxon>
        <taxon>Alphaproteobacteria</taxon>
        <taxon>Hyphomicrobiales</taxon>
        <taxon>Ahrensiaceae</taxon>
        <taxon>Oricola</taxon>
    </lineage>
</organism>
<protein>
    <submittedName>
        <fullName evidence="2">Uncharacterized protein</fullName>
    </submittedName>
</protein>
<evidence type="ECO:0000256" key="1">
    <source>
        <dbReference type="SAM" id="MobiDB-lite"/>
    </source>
</evidence>
<name>A0A6N1VHS7_9HYPH</name>
<evidence type="ECO:0000313" key="2">
    <source>
        <dbReference type="EMBL" id="QKV18699.1"/>
    </source>
</evidence>
<accession>A0A6N1VHS7</accession>
<gene>
    <name evidence="2" type="ORF">HTY61_09685</name>
</gene>
<feature type="region of interest" description="Disordered" evidence="1">
    <location>
        <begin position="1"/>
        <end position="20"/>
    </location>
</feature>
<reference evidence="2 3" key="1">
    <citation type="submission" date="2020-06" db="EMBL/GenBank/DDBJ databases">
        <title>Oricola thermophila sp. nov. isolated from a tidal sediments.</title>
        <authorList>
            <person name="Kwon K.K."/>
            <person name="Yang S.-H."/>
            <person name="Park M.-J."/>
        </authorList>
    </citation>
    <scope>NUCLEOTIDE SEQUENCE [LARGE SCALE GENOMIC DNA]</scope>
    <source>
        <strain evidence="2 3">MEBiC13590</strain>
    </source>
</reference>
<sequence>MRNRFPTETPTEKLPETDDGNTIRELIAMRHTVTAVCAPCNHHEILDLDGLMERYGHDMPLRRIALRLRCTKCGARDCGVIVTPQTRPF</sequence>
<dbReference type="RefSeq" id="WP_175276592.1">
    <property type="nucleotide sequence ID" value="NZ_CP054836.1"/>
</dbReference>
<evidence type="ECO:0000313" key="3">
    <source>
        <dbReference type="Proteomes" id="UP000509367"/>
    </source>
</evidence>
<dbReference type="KEGG" id="orm:HTY61_09685"/>